<evidence type="ECO:0000256" key="10">
    <source>
        <dbReference type="RuleBase" id="RU004481"/>
    </source>
</evidence>
<dbReference type="InterPro" id="IPR031166">
    <property type="entry name" value="G_ENGA"/>
</dbReference>
<dbReference type="CDD" id="cd01894">
    <property type="entry name" value="EngA1"/>
    <property type="match status" value="1"/>
</dbReference>
<dbReference type="SMART" id="SM00382">
    <property type="entry name" value="AAA"/>
    <property type="match status" value="2"/>
</dbReference>
<keyword evidence="3 8" id="KW-0690">Ribosome biogenesis</keyword>
<dbReference type="InterPro" id="IPR032859">
    <property type="entry name" value="KH_dom-like"/>
</dbReference>
<dbReference type="Gene3D" id="3.30.300.20">
    <property type="match status" value="1"/>
</dbReference>
<dbReference type="EMBL" id="JARHTQ010000006">
    <property type="protein sequence ID" value="MDF2256537.1"/>
    <property type="molecule type" value="Genomic_DNA"/>
</dbReference>
<evidence type="ECO:0000256" key="6">
    <source>
        <dbReference type="ARBA" id="ARBA00023134"/>
    </source>
</evidence>
<evidence type="ECO:0000256" key="5">
    <source>
        <dbReference type="ARBA" id="ARBA00022741"/>
    </source>
</evidence>
<dbReference type="PROSITE" id="PS51712">
    <property type="entry name" value="G_ENGA"/>
    <property type="match status" value="2"/>
</dbReference>
<dbReference type="Pfam" id="PF14714">
    <property type="entry name" value="KH_dom-like"/>
    <property type="match status" value="1"/>
</dbReference>
<dbReference type="InterPro" id="IPR015946">
    <property type="entry name" value="KH_dom-like_a/b"/>
</dbReference>
<dbReference type="PIRSF" id="PIRSF006485">
    <property type="entry name" value="GTP-binding_EngA"/>
    <property type="match status" value="1"/>
</dbReference>
<dbReference type="PANTHER" id="PTHR43834:SF6">
    <property type="entry name" value="GTPASE DER"/>
    <property type="match status" value="1"/>
</dbReference>
<dbReference type="NCBIfam" id="NF002828">
    <property type="entry name" value="PRK03003.1"/>
    <property type="match status" value="1"/>
</dbReference>
<feature type="binding site" evidence="8">
    <location>
        <begin position="276"/>
        <end position="280"/>
    </location>
    <ligand>
        <name>GTP</name>
        <dbReference type="ChEBI" id="CHEBI:37565"/>
        <label>2</label>
    </ligand>
</feature>
<gene>
    <name evidence="8 12" type="primary">der</name>
    <name evidence="12" type="ORF">P2L57_12570</name>
</gene>
<keyword evidence="13" id="KW-1185">Reference proteome</keyword>
<sequence>MDTAHEYGEHGALGDAEYAEFMELAAEEGFDLDEVADDLASAGHGPLPVLAVVGRPNVGKSTLVNRIIGRREAVVEDRPGVTRDRVTYEANWNGRRFKIVDTGGWEQDVLGIDASVAAQAEFAIEAADAVVFVVDSTVGATDTDEAVVKLLRRAGKPVVLCANKVDGPSGEADAAMLWSLGLGEPFPVSSLHGRGTGDLLDAVLEALPEAPAQTFGEGVGGPRRVALIGRPNVGKSSLLNKVAGEERVVVNELAGTTRDPVDELIQLGGKTWKFVDTAGIRRRVHLTEGADYYASLRTAAALEKAEVAVILIDASETLSVQDTRIISMAVDAGRACVIAYNKWDLLDEERRYYLEREIEQDLVQVQWAPRVNVSATSGRHMEKLVPAIETALAGWETRVPTGRLNAFLGELVAAHPHPIRGGKQPRILFGTQAGTRPPRFVLFASGFLEAGYRRFIERRLREEFGFEGTPVQVSVRVREKRGRKK</sequence>
<feature type="domain" description="EngA-type G" evidence="11">
    <location>
        <begin position="223"/>
        <end position="396"/>
    </location>
</feature>
<dbReference type="Gene3D" id="3.40.50.300">
    <property type="entry name" value="P-loop containing nucleotide triphosphate hydrolases"/>
    <property type="match status" value="2"/>
</dbReference>
<dbReference type="Pfam" id="PF01926">
    <property type="entry name" value="MMR_HSR1"/>
    <property type="match status" value="2"/>
</dbReference>
<protein>
    <recommendedName>
        <fullName evidence="2 8">GTPase Der</fullName>
    </recommendedName>
    <alternativeName>
        <fullName evidence="7 8">GTP-binding protein EngA</fullName>
    </alternativeName>
</protein>
<comment type="similarity">
    <text evidence="1 8 9 10">Belongs to the TRAFAC class TrmE-Era-EngA-EngB-Septin-like GTPase superfamily. EngA (Der) GTPase family.</text>
</comment>
<dbReference type="NCBIfam" id="TIGR00231">
    <property type="entry name" value="small_GTP"/>
    <property type="match status" value="2"/>
</dbReference>
<evidence type="ECO:0000256" key="4">
    <source>
        <dbReference type="ARBA" id="ARBA00022737"/>
    </source>
</evidence>
<dbReference type="PRINTS" id="PR00326">
    <property type="entry name" value="GTP1OBG"/>
</dbReference>
<dbReference type="InterPro" id="IPR027417">
    <property type="entry name" value="P-loop_NTPase"/>
</dbReference>
<feature type="binding site" evidence="8">
    <location>
        <begin position="229"/>
        <end position="236"/>
    </location>
    <ligand>
        <name>GTP</name>
        <dbReference type="ChEBI" id="CHEBI:37565"/>
        <label>2</label>
    </ligand>
</feature>
<dbReference type="NCBIfam" id="TIGR03594">
    <property type="entry name" value="GTPase_EngA"/>
    <property type="match status" value="1"/>
</dbReference>
<dbReference type="CDD" id="cd01895">
    <property type="entry name" value="EngA2"/>
    <property type="match status" value="1"/>
</dbReference>
<keyword evidence="5 8" id="KW-0547">Nucleotide-binding</keyword>
<dbReference type="HAMAP" id="MF_00195">
    <property type="entry name" value="GTPase_Der"/>
    <property type="match status" value="1"/>
</dbReference>
<comment type="subunit">
    <text evidence="8">Associates with the 50S ribosomal subunit.</text>
</comment>
<dbReference type="InterPro" id="IPR016484">
    <property type="entry name" value="GTPase_Der"/>
</dbReference>
<evidence type="ECO:0000256" key="7">
    <source>
        <dbReference type="ARBA" id="ARBA00032345"/>
    </source>
</evidence>
<evidence type="ECO:0000256" key="9">
    <source>
        <dbReference type="PROSITE-ProRule" id="PRU01049"/>
    </source>
</evidence>
<feature type="domain" description="EngA-type G" evidence="11">
    <location>
        <begin position="48"/>
        <end position="211"/>
    </location>
</feature>
<keyword evidence="6 8" id="KW-0342">GTP-binding</keyword>
<feature type="binding site" evidence="8">
    <location>
        <begin position="54"/>
        <end position="61"/>
    </location>
    <ligand>
        <name>GTP</name>
        <dbReference type="ChEBI" id="CHEBI:37565"/>
        <label>1</label>
    </ligand>
</feature>
<evidence type="ECO:0000256" key="8">
    <source>
        <dbReference type="HAMAP-Rule" id="MF_00195"/>
    </source>
</evidence>
<dbReference type="SUPFAM" id="SSF52540">
    <property type="entry name" value="P-loop containing nucleoside triphosphate hydrolases"/>
    <property type="match status" value="2"/>
</dbReference>
<dbReference type="InterPro" id="IPR003593">
    <property type="entry name" value="AAA+_ATPase"/>
</dbReference>
<accession>A0ABT5YY61</accession>
<keyword evidence="4 10" id="KW-0677">Repeat</keyword>
<evidence type="ECO:0000313" key="12">
    <source>
        <dbReference type="EMBL" id="MDF2256537.1"/>
    </source>
</evidence>
<comment type="function">
    <text evidence="8 10">GTPase that plays an essential role in the late steps of ribosome biogenesis.</text>
</comment>
<evidence type="ECO:0000313" key="13">
    <source>
        <dbReference type="Proteomes" id="UP001220022"/>
    </source>
</evidence>
<evidence type="ECO:0000256" key="3">
    <source>
        <dbReference type="ARBA" id="ARBA00022517"/>
    </source>
</evidence>
<evidence type="ECO:0000259" key="11">
    <source>
        <dbReference type="PROSITE" id="PS51712"/>
    </source>
</evidence>
<organism evidence="12 13">
    <name type="scientific">Streptantibioticus ferralitis</name>
    <dbReference type="NCBI Taxonomy" id="236510"/>
    <lineage>
        <taxon>Bacteria</taxon>
        <taxon>Bacillati</taxon>
        <taxon>Actinomycetota</taxon>
        <taxon>Actinomycetes</taxon>
        <taxon>Kitasatosporales</taxon>
        <taxon>Streptomycetaceae</taxon>
        <taxon>Streptantibioticus</taxon>
    </lineage>
</organism>
<feature type="binding site" evidence="8">
    <location>
        <begin position="101"/>
        <end position="105"/>
    </location>
    <ligand>
        <name>GTP</name>
        <dbReference type="ChEBI" id="CHEBI:37565"/>
        <label>1</label>
    </ligand>
</feature>
<dbReference type="InterPro" id="IPR006073">
    <property type="entry name" value="GTP-bd"/>
</dbReference>
<dbReference type="PANTHER" id="PTHR43834">
    <property type="entry name" value="GTPASE DER"/>
    <property type="match status" value="1"/>
</dbReference>
<comment type="caution">
    <text evidence="12">The sequence shown here is derived from an EMBL/GenBank/DDBJ whole genome shotgun (WGS) entry which is preliminary data.</text>
</comment>
<dbReference type="Proteomes" id="UP001220022">
    <property type="component" value="Unassembled WGS sequence"/>
</dbReference>
<reference evidence="12 13" key="1">
    <citation type="submission" date="2023-03" db="EMBL/GenBank/DDBJ databases">
        <title>Draft genome sequence of type strain Streptomyces ferralitis JCM 14344.</title>
        <authorList>
            <person name="Klaysubun C."/>
            <person name="Duangmal K."/>
        </authorList>
    </citation>
    <scope>NUCLEOTIDE SEQUENCE [LARGE SCALE GENOMIC DNA]</scope>
    <source>
        <strain evidence="12 13">JCM 14344</strain>
    </source>
</reference>
<dbReference type="InterPro" id="IPR005225">
    <property type="entry name" value="Small_GTP-bd"/>
</dbReference>
<dbReference type="RefSeq" id="WP_275812829.1">
    <property type="nucleotide sequence ID" value="NZ_BAAANM010000004.1"/>
</dbReference>
<proteinExistence type="inferred from homology"/>
<feature type="binding site" evidence="8">
    <location>
        <begin position="163"/>
        <end position="166"/>
    </location>
    <ligand>
        <name>GTP</name>
        <dbReference type="ChEBI" id="CHEBI:37565"/>
        <label>1</label>
    </ligand>
</feature>
<evidence type="ECO:0000256" key="2">
    <source>
        <dbReference type="ARBA" id="ARBA00020953"/>
    </source>
</evidence>
<name>A0ABT5YY61_9ACTN</name>
<feature type="binding site" evidence="8">
    <location>
        <begin position="341"/>
        <end position="344"/>
    </location>
    <ligand>
        <name>GTP</name>
        <dbReference type="ChEBI" id="CHEBI:37565"/>
        <label>2</label>
    </ligand>
</feature>
<evidence type="ECO:0000256" key="1">
    <source>
        <dbReference type="ARBA" id="ARBA00008279"/>
    </source>
</evidence>